<keyword evidence="1" id="KW-0732">Signal</keyword>
<dbReference type="PROSITE" id="PS51272">
    <property type="entry name" value="SLH"/>
    <property type="match status" value="2"/>
</dbReference>
<evidence type="ECO:0000256" key="1">
    <source>
        <dbReference type="ARBA" id="ARBA00022729"/>
    </source>
</evidence>
<feature type="domain" description="SLH" evidence="2">
    <location>
        <begin position="50"/>
        <end position="110"/>
    </location>
</feature>
<feature type="non-terminal residue" evidence="3">
    <location>
        <position position="1"/>
    </location>
</feature>
<accession>A0A9X6LYR9</accession>
<proteinExistence type="predicted"/>
<organism evidence="3 4">
    <name type="scientific">Bacillus thuringiensis subsp. higo</name>
    <dbReference type="NCBI Taxonomy" id="132266"/>
    <lineage>
        <taxon>Bacteria</taxon>
        <taxon>Bacillati</taxon>
        <taxon>Bacillota</taxon>
        <taxon>Bacilli</taxon>
        <taxon>Bacillales</taxon>
        <taxon>Bacillaceae</taxon>
        <taxon>Bacillus</taxon>
        <taxon>Bacillus cereus group</taxon>
    </lineage>
</organism>
<dbReference type="RefSeq" id="WP_088114186.1">
    <property type="nucleotide sequence ID" value="NZ_MOOK01000034.1"/>
</dbReference>
<comment type="caution">
    <text evidence="3">The sequence shown here is derived from an EMBL/GenBank/DDBJ whole genome shotgun (WGS) entry which is preliminary data.</text>
</comment>
<protein>
    <submittedName>
        <fullName evidence="3">S-layer protein</fullName>
    </submittedName>
</protein>
<dbReference type="AlphaFoldDB" id="A0A9X6LYR9"/>
<evidence type="ECO:0000313" key="4">
    <source>
        <dbReference type="Proteomes" id="UP000194816"/>
    </source>
</evidence>
<dbReference type="Pfam" id="PF00395">
    <property type="entry name" value="SLH"/>
    <property type="match status" value="2"/>
</dbReference>
<dbReference type="InterPro" id="IPR001119">
    <property type="entry name" value="SLH_dom"/>
</dbReference>
<dbReference type="Proteomes" id="UP000194816">
    <property type="component" value="Unassembled WGS sequence"/>
</dbReference>
<evidence type="ECO:0000313" key="3">
    <source>
        <dbReference type="EMBL" id="OUB60641.1"/>
    </source>
</evidence>
<gene>
    <name evidence="3" type="ORF">BK716_02375</name>
</gene>
<name>A0A9X6LYR9_BACUH</name>
<reference evidence="3 4" key="1">
    <citation type="submission" date="2016-10" db="EMBL/GenBank/DDBJ databases">
        <title>Comparative genomics of Bacillus thuringiensis reveals a path to pathogens against multiple invertebrate hosts.</title>
        <authorList>
            <person name="Zheng J."/>
            <person name="Gao Q."/>
            <person name="Liu H."/>
            <person name="Peng D."/>
            <person name="Ruan L."/>
            <person name="Sun M."/>
        </authorList>
    </citation>
    <scope>NUCLEOTIDE SEQUENCE [LARGE SCALE GENOMIC DNA]</scope>
    <source>
        <strain evidence="3">BGSC 4AU1</strain>
    </source>
</reference>
<dbReference type="EMBL" id="MOOK01000034">
    <property type="protein sequence ID" value="OUB60641.1"/>
    <property type="molecule type" value="Genomic_DNA"/>
</dbReference>
<sequence length="485" mass="52991">PYIAAAEKAGIVKGEGNGIFNPSGKVTRAAMATMLVNAYKLQSTAHENGQSKFEDLKGHWGEKYANILIDLKISNGTDNGWQPNRSITRAEAAQLTAKTDMFSKEIKDKLREKVKSKDMDINSKEGESISIENRSLTTETAVSTQNKKEQILLNQHQKHSGKVTAKTEKSLIISDGNTSLDAMISSPEILKDIQIGDTVTIYAPVFIDGLVFGQPDTAKYAIVQKENEENVLEDQYQKHTGNVINKTNNSISISSEGSTVSAIVSPEILQDINIGDTVTIYGAYFMNNMATGELSAKAPIIEKLASKTVTPNTGMDKSKSISEADKKEKALLNQHKKRSGKVTAKTEKSLIISDENTSLDAMVSSPEILKDIQIGDTVTIYAPIFIDGLVFGQPDTAKYAIVQKENEENVLKKQYKMHTGNVINKSNDAIEISNEDSTVSAIVSPEILQDINIGDTITIYGAYFMNNMATGELFAKAPIIEKLEK</sequence>
<feature type="domain" description="SLH" evidence="2">
    <location>
        <begin position="1"/>
        <end position="49"/>
    </location>
</feature>
<evidence type="ECO:0000259" key="2">
    <source>
        <dbReference type="PROSITE" id="PS51272"/>
    </source>
</evidence>